<gene>
    <name evidence="2" type="ORF">RIF23_09255</name>
</gene>
<name>A0ABU2H5A4_9ACTN</name>
<comment type="caution">
    <text evidence="2">The sequence shown here is derived from an EMBL/GenBank/DDBJ whole genome shotgun (WGS) entry which is preliminary data.</text>
</comment>
<dbReference type="InterPro" id="IPR007278">
    <property type="entry name" value="DUF397"/>
</dbReference>
<dbReference type="Proteomes" id="UP001250214">
    <property type="component" value="Unassembled WGS sequence"/>
</dbReference>
<proteinExistence type="predicted"/>
<reference evidence="3" key="1">
    <citation type="submission" date="2023-07" db="EMBL/GenBank/DDBJ databases">
        <title>Novel species in the genus Lipingzhangella isolated from Sambhar Salt Lake.</title>
        <authorList>
            <person name="Jiya N."/>
            <person name="Kajale S."/>
            <person name="Sharma A."/>
        </authorList>
    </citation>
    <scope>NUCLEOTIDE SEQUENCE [LARGE SCALE GENOMIC DNA]</scope>
    <source>
        <strain evidence="3">LS1_29</strain>
    </source>
</reference>
<feature type="domain" description="DUF397" evidence="1">
    <location>
        <begin position="4"/>
        <end position="56"/>
    </location>
</feature>
<evidence type="ECO:0000313" key="2">
    <source>
        <dbReference type="EMBL" id="MDS1270481.1"/>
    </source>
</evidence>
<evidence type="ECO:0000313" key="3">
    <source>
        <dbReference type="Proteomes" id="UP001250214"/>
    </source>
</evidence>
<sequence length="60" mass="6957">MQQQWTTSSYSQDRGNCVECRTTSWDCVDIRDSQHPEQGHLPIPNVEWRALLGAIRRGEL</sequence>
<dbReference type="RefSeq" id="WP_310911986.1">
    <property type="nucleotide sequence ID" value="NZ_JAVLVT010000003.1"/>
</dbReference>
<protein>
    <submittedName>
        <fullName evidence="2">DUF397 domain-containing protein</fullName>
    </submittedName>
</protein>
<accession>A0ABU2H5A4</accession>
<dbReference type="EMBL" id="JAVLVT010000003">
    <property type="protein sequence ID" value="MDS1270481.1"/>
    <property type="molecule type" value="Genomic_DNA"/>
</dbReference>
<dbReference type="Pfam" id="PF04149">
    <property type="entry name" value="DUF397"/>
    <property type="match status" value="1"/>
</dbReference>
<evidence type="ECO:0000259" key="1">
    <source>
        <dbReference type="Pfam" id="PF04149"/>
    </source>
</evidence>
<organism evidence="2 3">
    <name type="scientific">Lipingzhangella rawalii</name>
    <dbReference type="NCBI Taxonomy" id="2055835"/>
    <lineage>
        <taxon>Bacteria</taxon>
        <taxon>Bacillati</taxon>
        <taxon>Actinomycetota</taxon>
        <taxon>Actinomycetes</taxon>
        <taxon>Streptosporangiales</taxon>
        <taxon>Nocardiopsidaceae</taxon>
        <taxon>Lipingzhangella</taxon>
    </lineage>
</organism>
<keyword evidence="3" id="KW-1185">Reference proteome</keyword>